<dbReference type="SUPFAM" id="SSF52047">
    <property type="entry name" value="RNI-like"/>
    <property type="match status" value="1"/>
</dbReference>
<name>A0A2H3BMA7_9AGAR</name>
<dbReference type="Gene3D" id="3.80.10.10">
    <property type="entry name" value="Ribonuclease Inhibitor"/>
    <property type="match status" value="1"/>
</dbReference>
<proteinExistence type="predicted"/>
<dbReference type="AlphaFoldDB" id="A0A2H3BMA7"/>
<evidence type="ECO:0008006" key="3">
    <source>
        <dbReference type="Google" id="ProtNLM"/>
    </source>
</evidence>
<dbReference type="InterPro" id="IPR032675">
    <property type="entry name" value="LRR_dom_sf"/>
</dbReference>
<dbReference type="Proteomes" id="UP000218334">
    <property type="component" value="Unassembled WGS sequence"/>
</dbReference>
<dbReference type="EMBL" id="KZ293434">
    <property type="protein sequence ID" value="PBK68102.1"/>
    <property type="molecule type" value="Genomic_DNA"/>
</dbReference>
<evidence type="ECO:0000313" key="2">
    <source>
        <dbReference type="Proteomes" id="UP000218334"/>
    </source>
</evidence>
<accession>A0A2H3BMA7</accession>
<protein>
    <recommendedName>
        <fullName evidence="3">F-box domain-containing protein</fullName>
    </recommendedName>
</protein>
<reference evidence="2" key="1">
    <citation type="journal article" date="2017" name="Nat. Ecol. Evol.">
        <title>Genome expansion and lineage-specific genetic innovations in the forest pathogenic fungi Armillaria.</title>
        <authorList>
            <person name="Sipos G."/>
            <person name="Prasanna A.N."/>
            <person name="Walter M.C."/>
            <person name="O'Connor E."/>
            <person name="Balint B."/>
            <person name="Krizsan K."/>
            <person name="Kiss B."/>
            <person name="Hess J."/>
            <person name="Varga T."/>
            <person name="Slot J."/>
            <person name="Riley R."/>
            <person name="Boka B."/>
            <person name="Rigling D."/>
            <person name="Barry K."/>
            <person name="Lee J."/>
            <person name="Mihaltcheva S."/>
            <person name="LaButti K."/>
            <person name="Lipzen A."/>
            <person name="Waldron R."/>
            <person name="Moloney N.M."/>
            <person name="Sperisen C."/>
            <person name="Kredics L."/>
            <person name="Vagvoelgyi C."/>
            <person name="Patrignani A."/>
            <person name="Fitzpatrick D."/>
            <person name="Nagy I."/>
            <person name="Doyle S."/>
            <person name="Anderson J.B."/>
            <person name="Grigoriev I.V."/>
            <person name="Gueldener U."/>
            <person name="Muensterkoetter M."/>
            <person name="Nagy L.G."/>
        </authorList>
    </citation>
    <scope>NUCLEOTIDE SEQUENCE [LARGE SCALE GENOMIC DNA]</scope>
    <source>
        <strain evidence="2">28-4</strain>
    </source>
</reference>
<sequence>MQNLKQRLRPYCFRIRSHVHVVGGSLEELIPPISYVTSSGPKLARYIKRLSVYLSESKELDDAASASISDPKVRKRRKDVRLFNRLFVDAIPLMVSLQSLSLSSTDASAPADARLMFERFSDLPHLSKLEICSYGSWSIPCAQFRRIQDLDYEGPGSEDFLALLRNNPNLESIRADVWPPCIPELEEGSSIFSIFRSFPPGTYSNVKKLTVSGRLDDILQTYKVPLILPHLRLLQSLHTYFPVPDQLWNGLREEGIHLTALGYCCRSVKLALLSYLGSYTGLRELELQIQRLSEQDNVHLEYLLSNVITPNAAYLTKVHIAPITSGTWCLDHHMLDTLALCCSLKSIYLCADKSRARVQPPNNVIDRMMTSLMDYWPHLSNLRIRAVSRSVGFLAVRSTLNQIHNRVLAARFARPSTDMLGTSIETDFAMYSMKLRSRRKQIYAFKIKELMYYGEKECRRKLRFWRRSDPSDEE</sequence>
<organism evidence="1 2">
    <name type="scientific">Armillaria solidipes</name>
    <dbReference type="NCBI Taxonomy" id="1076256"/>
    <lineage>
        <taxon>Eukaryota</taxon>
        <taxon>Fungi</taxon>
        <taxon>Dikarya</taxon>
        <taxon>Basidiomycota</taxon>
        <taxon>Agaricomycotina</taxon>
        <taxon>Agaricomycetes</taxon>
        <taxon>Agaricomycetidae</taxon>
        <taxon>Agaricales</taxon>
        <taxon>Marasmiineae</taxon>
        <taxon>Physalacriaceae</taxon>
        <taxon>Armillaria</taxon>
    </lineage>
</organism>
<evidence type="ECO:0000313" key="1">
    <source>
        <dbReference type="EMBL" id="PBK68102.1"/>
    </source>
</evidence>
<keyword evidence="2" id="KW-1185">Reference proteome</keyword>
<gene>
    <name evidence="1" type="ORF">ARMSODRAFT_1005084</name>
</gene>